<comment type="caution">
    <text evidence="1">The sequence shown here is derived from an EMBL/GenBank/DDBJ whole genome shotgun (WGS) entry which is preliminary data.</text>
</comment>
<dbReference type="Proteomes" id="UP001304895">
    <property type="component" value="Unassembled WGS sequence"/>
</dbReference>
<keyword evidence="2" id="KW-1185">Reference proteome</keyword>
<dbReference type="EMBL" id="MU853413">
    <property type="protein sequence ID" value="KAK4133265.1"/>
    <property type="molecule type" value="Genomic_DNA"/>
</dbReference>
<evidence type="ECO:0000313" key="1">
    <source>
        <dbReference type="EMBL" id="KAK4133265.1"/>
    </source>
</evidence>
<evidence type="ECO:0000313" key="2">
    <source>
        <dbReference type="Proteomes" id="UP001304895"/>
    </source>
</evidence>
<reference evidence="1" key="2">
    <citation type="submission" date="2023-05" db="EMBL/GenBank/DDBJ databases">
        <authorList>
            <consortium name="Lawrence Berkeley National Laboratory"/>
            <person name="Steindorff A."/>
            <person name="Hensen N."/>
            <person name="Bonometti L."/>
            <person name="Westerberg I."/>
            <person name="Brannstrom I.O."/>
            <person name="Guillou S."/>
            <person name="Cros-Aarteil S."/>
            <person name="Calhoun S."/>
            <person name="Haridas S."/>
            <person name="Kuo A."/>
            <person name="Mondo S."/>
            <person name="Pangilinan J."/>
            <person name="Riley R."/>
            <person name="Labutti K."/>
            <person name="Andreopoulos B."/>
            <person name="Lipzen A."/>
            <person name="Chen C."/>
            <person name="Yanf M."/>
            <person name="Daum C."/>
            <person name="Ng V."/>
            <person name="Clum A."/>
            <person name="Ohm R."/>
            <person name="Martin F."/>
            <person name="Silar P."/>
            <person name="Natvig D."/>
            <person name="Lalanne C."/>
            <person name="Gautier V."/>
            <person name="Ament-Velasquez S.L."/>
            <person name="Kruys A."/>
            <person name="Hutchinson M.I."/>
            <person name="Powell A.J."/>
            <person name="Barry K."/>
            <person name="Miller A.N."/>
            <person name="Grigoriev I.V."/>
            <person name="Debuchy R."/>
            <person name="Gladieux P."/>
            <person name="Thoren M.H."/>
            <person name="Johannesson H."/>
        </authorList>
    </citation>
    <scope>NUCLEOTIDE SEQUENCE</scope>
    <source>
        <strain evidence="1">CBS 123565</strain>
    </source>
</reference>
<name>A0AAN6ZBT1_9PEZI</name>
<organism evidence="1 2">
    <name type="scientific">Trichocladium antarcticum</name>
    <dbReference type="NCBI Taxonomy" id="1450529"/>
    <lineage>
        <taxon>Eukaryota</taxon>
        <taxon>Fungi</taxon>
        <taxon>Dikarya</taxon>
        <taxon>Ascomycota</taxon>
        <taxon>Pezizomycotina</taxon>
        <taxon>Sordariomycetes</taxon>
        <taxon>Sordariomycetidae</taxon>
        <taxon>Sordariales</taxon>
        <taxon>Chaetomiaceae</taxon>
        <taxon>Trichocladium</taxon>
    </lineage>
</organism>
<reference evidence="1" key="1">
    <citation type="journal article" date="2023" name="Mol. Phylogenet. Evol.">
        <title>Genome-scale phylogeny and comparative genomics of the fungal order Sordariales.</title>
        <authorList>
            <person name="Hensen N."/>
            <person name="Bonometti L."/>
            <person name="Westerberg I."/>
            <person name="Brannstrom I.O."/>
            <person name="Guillou S."/>
            <person name="Cros-Aarteil S."/>
            <person name="Calhoun S."/>
            <person name="Haridas S."/>
            <person name="Kuo A."/>
            <person name="Mondo S."/>
            <person name="Pangilinan J."/>
            <person name="Riley R."/>
            <person name="LaButti K."/>
            <person name="Andreopoulos B."/>
            <person name="Lipzen A."/>
            <person name="Chen C."/>
            <person name="Yan M."/>
            <person name="Daum C."/>
            <person name="Ng V."/>
            <person name="Clum A."/>
            <person name="Steindorff A."/>
            <person name="Ohm R.A."/>
            <person name="Martin F."/>
            <person name="Silar P."/>
            <person name="Natvig D.O."/>
            <person name="Lalanne C."/>
            <person name="Gautier V."/>
            <person name="Ament-Velasquez S.L."/>
            <person name="Kruys A."/>
            <person name="Hutchinson M.I."/>
            <person name="Powell A.J."/>
            <person name="Barry K."/>
            <person name="Miller A.N."/>
            <person name="Grigoriev I.V."/>
            <person name="Debuchy R."/>
            <person name="Gladieux P."/>
            <person name="Hiltunen Thoren M."/>
            <person name="Johannesson H."/>
        </authorList>
    </citation>
    <scope>NUCLEOTIDE SEQUENCE</scope>
    <source>
        <strain evidence="1">CBS 123565</strain>
    </source>
</reference>
<accession>A0AAN6ZBT1</accession>
<protein>
    <submittedName>
        <fullName evidence="1">Uncharacterized protein</fullName>
    </submittedName>
</protein>
<sequence>MGPASDTEKSSRICAILFCGYAALKGVGRVFGRCRWLRQRRVVVGRWIVEFADGGLDWQDGNQKTSDWVRGCKSAVGKVRIWALGLPD</sequence>
<gene>
    <name evidence="1" type="ORF">BT67DRAFT_60892</name>
</gene>
<proteinExistence type="predicted"/>
<dbReference type="AlphaFoldDB" id="A0AAN6ZBT1"/>